<protein>
    <recommendedName>
        <fullName evidence="10">Endonuclease III</fullName>
        <ecNumber evidence="10">4.2.99.18</ecNumber>
    </recommendedName>
    <alternativeName>
        <fullName evidence="10">DNA-(apurinic or apyrimidinic site) lyase</fullName>
    </alternativeName>
</protein>
<organism evidence="12 13">
    <name type="scientific">Candidatus Wildermuthbacteria bacterium RIFCSPHIGHO2_02_FULL_45_25</name>
    <dbReference type="NCBI Taxonomy" id="1802450"/>
    <lineage>
        <taxon>Bacteria</taxon>
        <taxon>Candidatus Wildermuthiibacteriota</taxon>
    </lineage>
</organism>
<dbReference type="HAMAP" id="MF_00942">
    <property type="entry name" value="Nth"/>
    <property type="match status" value="1"/>
</dbReference>
<evidence type="ECO:0000256" key="3">
    <source>
        <dbReference type="ARBA" id="ARBA00022723"/>
    </source>
</evidence>
<evidence type="ECO:0000256" key="6">
    <source>
        <dbReference type="ARBA" id="ARBA00023004"/>
    </source>
</evidence>
<evidence type="ECO:0000256" key="7">
    <source>
        <dbReference type="ARBA" id="ARBA00023014"/>
    </source>
</evidence>
<keyword evidence="3" id="KW-0479">Metal-binding</keyword>
<dbReference type="EMBL" id="MHTV01000043">
    <property type="protein sequence ID" value="OHA65630.1"/>
    <property type="molecule type" value="Genomic_DNA"/>
</dbReference>
<dbReference type="PANTHER" id="PTHR10359:SF18">
    <property type="entry name" value="ENDONUCLEASE III"/>
    <property type="match status" value="1"/>
</dbReference>
<keyword evidence="8 10" id="KW-0234">DNA repair</keyword>
<evidence type="ECO:0000259" key="11">
    <source>
        <dbReference type="SMART" id="SM00478"/>
    </source>
</evidence>
<comment type="function">
    <text evidence="10">DNA repair enzyme that has both DNA N-glycosylase activity and AP-lyase activity. The DNA N-glycosylase activity releases various damaged pyrimidines from DNA by cleaving the N-glycosidic bond, leaving an AP (apurinic/apyrimidinic) site. The AP-lyase activity cleaves the phosphodiester bond 3' to the AP site by a beta-elimination, leaving a 3'-terminal unsaturated sugar and a product with a terminal 5'-phosphate.</text>
</comment>
<dbReference type="Pfam" id="PF00633">
    <property type="entry name" value="HHH"/>
    <property type="match status" value="1"/>
</dbReference>
<dbReference type="GO" id="GO:0006285">
    <property type="term" value="P:base-excision repair, AP site formation"/>
    <property type="evidence" value="ECO:0007669"/>
    <property type="project" value="TreeGrafter"/>
</dbReference>
<keyword evidence="4 10" id="KW-0227">DNA damage</keyword>
<comment type="catalytic activity">
    <reaction evidence="10">
        <text>2'-deoxyribonucleotide-(2'-deoxyribose 5'-phosphate)-2'-deoxyribonucleotide-DNA = a 3'-end 2'-deoxyribonucleotide-(2,3-dehydro-2,3-deoxyribose 5'-phosphate)-DNA + a 5'-end 5'-phospho-2'-deoxyribonucleoside-DNA + H(+)</text>
        <dbReference type="Rhea" id="RHEA:66592"/>
        <dbReference type="Rhea" id="RHEA-COMP:13180"/>
        <dbReference type="Rhea" id="RHEA-COMP:16897"/>
        <dbReference type="Rhea" id="RHEA-COMP:17067"/>
        <dbReference type="ChEBI" id="CHEBI:15378"/>
        <dbReference type="ChEBI" id="CHEBI:136412"/>
        <dbReference type="ChEBI" id="CHEBI:157695"/>
        <dbReference type="ChEBI" id="CHEBI:167181"/>
        <dbReference type="EC" id="4.2.99.18"/>
    </reaction>
</comment>
<dbReference type="AlphaFoldDB" id="A0A1G2QYG5"/>
<dbReference type="NCBIfam" id="TIGR01083">
    <property type="entry name" value="nth"/>
    <property type="match status" value="1"/>
</dbReference>
<gene>
    <name evidence="10" type="primary">nth</name>
    <name evidence="12" type="ORF">A3C04_01515</name>
</gene>
<comment type="caution">
    <text evidence="10">Lacks conserved residue(s) required for the propagation of feature annotation.</text>
</comment>
<dbReference type="GO" id="GO:0003677">
    <property type="term" value="F:DNA binding"/>
    <property type="evidence" value="ECO:0007669"/>
    <property type="project" value="UniProtKB-UniRule"/>
</dbReference>
<dbReference type="PROSITE" id="PS01155">
    <property type="entry name" value="ENDONUCLEASE_III_2"/>
    <property type="match status" value="1"/>
</dbReference>
<keyword evidence="6" id="KW-0408">Iron</keyword>
<dbReference type="PANTHER" id="PTHR10359">
    <property type="entry name" value="A/G-SPECIFIC ADENINE GLYCOSYLASE/ENDONUCLEASE III"/>
    <property type="match status" value="1"/>
</dbReference>
<keyword evidence="7" id="KW-0411">Iron-sulfur</keyword>
<dbReference type="InterPro" id="IPR023170">
    <property type="entry name" value="HhH_base_excis_C"/>
</dbReference>
<evidence type="ECO:0000256" key="9">
    <source>
        <dbReference type="ARBA" id="ARBA00023295"/>
    </source>
</evidence>
<dbReference type="GO" id="GO:0051539">
    <property type="term" value="F:4 iron, 4 sulfur cluster binding"/>
    <property type="evidence" value="ECO:0007669"/>
    <property type="project" value="UniProtKB-KW"/>
</dbReference>
<dbReference type="GO" id="GO:0046872">
    <property type="term" value="F:metal ion binding"/>
    <property type="evidence" value="ECO:0007669"/>
    <property type="project" value="UniProtKB-KW"/>
</dbReference>
<proteinExistence type="inferred from homology"/>
<keyword evidence="12" id="KW-0255">Endonuclease</keyword>
<dbReference type="SUPFAM" id="SSF48150">
    <property type="entry name" value="DNA-glycosylase"/>
    <property type="match status" value="1"/>
</dbReference>
<dbReference type="GO" id="GO:0140078">
    <property type="term" value="F:class I DNA-(apurinic or apyrimidinic site) endonuclease activity"/>
    <property type="evidence" value="ECO:0007669"/>
    <property type="project" value="UniProtKB-EC"/>
</dbReference>
<comment type="caution">
    <text evidence="12">The sequence shown here is derived from an EMBL/GenBank/DDBJ whole genome shotgun (WGS) entry which is preliminary data.</text>
</comment>
<dbReference type="InterPro" id="IPR011257">
    <property type="entry name" value="DNA_glycosylase"/>
</dbReference>
<dbReference type="GO" id="GO:0019104">
    <property type="term" value="F:DNA N-glycosylase activity"/>
    <property type="evidence" value="ECO:0007669"/>
    <property type="project" value="UniProtKB-UniRule"/>
</dbReference>
<evidence type="ECO:0000256" key="8">
    <source>
        <dbReference type="ARBA" id="ARBA00023204"/>
    </source>
</evidence>
<keyword evidence="10" id="KW-0238">DNA-binding</keyword>
<dbReference type="InterPro" id="IPR004036">
    <property type="entry name" value="Endonuclease-III-like_CS2"/>
</dbReference>
<dbReference type="FunFam" id="1.10.340.30:FF:000001">
    <property type="entry name" value="Endonuclease III"/>
    <property type="match status" value="1"/>
</dbReference>
<sequence>MIEHLLKERTLRARKILKVLKALFPDAKIALRYSNPWELVVAVRLSAQCTDKKVNEVTFPLFKKYLTLEDYAKANLAQFEQDIKPAGFYRSKAKSILDAAKIIKEKFGGNVPSTMEELTSLPGIGRKSANVILGNAFGKTQEGIAVDTHVMRLSQKLGLTAEKDPVSIEKDLMEILPRKDWFFFTYGSIEYGRQICPRRKHKDCSEHPLTKLYPKAADLWP</sequence>
<evidence type="ECO:0000256" key="1">
    <source>
        <dbReference type="ARBA" id="ARBA00008343"/>
    </source>
</evidence>
<evidence type="ECO:0000313" key="13">
    <source>
        <dbReference type="Proteomes" id="UP000178092"/>
    </source>
</evidence>
<evidence type="ECO:0000256" key="4">
    <source>
        <dbReference type="ARBA" id="ARBA00022763"/>
    </source>
</evidence>
<comment type="similarity">
    <text evidence="1 10">Belongs to the Nth/MutY family.</text>
</comment>
<keyword evidence="9 10" id="KW-0326">Glycosidase</keyword>
<feature type="domain" description="HhH-GPD" evidence="11">
    <location>
        <begin position="45"/>
        <end position="194"/>
    </location>
</feature>
<dbReference type="PIRSF" id="PIRSF001435">
    <property type="entry name" value="Nth"/>
    <property type="match status" value="1"/>
</dbReference>
<dbReference type="Pfam" id="PF00730">
    <property type="entry name" value="HhH-GPD"/>
    <property type="match status" value="1"/>
</dbReference>
<evidence type="ECO:0000256" key="2">
    <source>
        <dbReference type="ARBA" id="ARBA00022485"/>
    </source>
</evidence>
<reference evidence="12 13" key="1">
    <citation type="journal article" date="2016" name="Nat. Commun.">
        <title>Thousands of microbial genomes shed light on interconnected biogeochemical processes in an aquifer system.</title>
        <authorList>
            <person name="Anantharaman K."/>
            <person name="Brown C.T."/>
            <person name="Hug L.A."/>
            <person name="Sharon I."/>
            <person name="Castelle C.J."/>
            <person name="Probst A.J."/>
            <person name="Thomas B.C."/>
            <person name="Singh A."/>
            <person name="Wilkins M.J."/>
            <person name="Karaoz U."/>
            <person name="Brodie E.L."/>
            <person name="Williams K.H."/>
            <person name="Hubbard S.S."/>
            <person name="Banfield J.F."/>
        </authorList>
    </citation>
    <scope>NUCLEOTIDE SEQUENCE [LARGE SCALE GENOMIC DNA]</scope>
</reference>
<evidence type="ECO:0000256" key="5">
    <source>
        <dbReference type="ARBA" id="ARBA00022801"/>
    </source>
</evidence>
<dbReference type="Gene3D" id="1.10.340.30">
    <property type="entry name" value="Hypothetical protein, domain 2"/>
    <property type="match status" value="1"/>
</dbReference>
<accession>A0A1G2QYG5</accession>
<keyword evidence="5 10" id="KW-0378">Hydrolase</keyword>
<keyword evidence="12" id="KW-0540">Nuclease</keyword>
<comment type="cofactor">
    <cofactor evidence="10">
        <name>[4Fe-4S] cluster</name>
        <dbReference type="ChEBI" id="CHEBI:49883"/>
    </cofactor>
    <text evidence="10">Binds 1 [4Fe-4S] cluster.</text>
</comment>
<dbReference type="Gene3D" id="1.10.1670.10">
    <property type="entry name" value="Helix-hairpin-Helix base-excision DNA repair enzymes (C-terminal)"/>
    <property type="match status" value="1"/>
</dbReference>
<dbReference type="Proteomes" id="UP000178092">
    <property type="component" value="Unassembled WGS sequence"/>
</dbReference>
<name>A0A1G2QYG5_9BACT</name>
<dbReference type="SMART" id="SM00478">
    <property type="entry name" value="ENDO3c"/>
    <property type="match status" value="1"/>
</dbReference>
<dbReference type="CDD" id="cd00056">
    <property type="entry name" value="ENDO3c"/>
    <property type="match status" value="1"/>
</dbReference>
<dbReference type="InterPro" id="IPR003265">
    <property type="entry name" value="HhH-GPD_domain"/>
</dbReference>
<dbReference type="InterPro" id="IPR005759">
    <property type="entry name" value="Nth"/>
</dbReference>
<keyword evidence="10" id="KW-0456">Lyase</keyword>
<dbReference type="EC" id="4.2.99.18" evidence="10"/>
<keyword evidence="2" id="KW-0004">4Fe-4S</keyword>
<evidence type="ECO:0000313" key="12">
    <source>
        <dbReference type="EMBL" id="OHA65630.1"/>
    </source>
</evidence>
<dbReference type="InterPro" id="IPR000445">
    <property type="entry name" value="HhH_motif"/>
</dbReference>
<evidence type="ECO:0000256" key="10">
    <source>
        <dbReference type="HAMAP-Rule" id="MF_00942"/>
    </source>
</evidence>